<comment type="subcellular location">
    <subcellularLocation>
        <location evidence="5">Cell membrane</location>
        <topology evidence="5">Multi-pass membrane protein</topology>
    </subcellularLocation>
    <subcellularLocation>
        <location evidence="1">Membrane</location>
        <topology evidence="1">Multi-pass membrane protein</topology>
    </subcellularLocation>
</comment>
<evidence type="ECO:0000256" key="2">
    <source>
        <dbReference type="ARBA" id="ARBA00022692"/>
    </source>
</evidence>
<dbReference type="RefSeq" id="WP_262432223.1">
    <property type="nucleotide sequence ID" value="NZ_JACRTE010000009.1"/>
</dbReference>
<dbReference type="InterPro" id="IPR000515">
    <property type="entry name" value="MetI-like"/>
</dbReference>
<dbReference type="GO" id="GO:0005886">
    <property type="term" value="C:plasma membrane"/>
    <property type="evidence" value="ECO:0007669"/>
    <property type="project" value="UniProtKB-SubCell"/>
</dbReference>
<dbReference type="EMBL" id="JACRTE010000009">
    <property type="protein sequence ID" value="MBC8596847.1"/>
    <property type="molecule type" value="Genomic_DNA"/>
</dbReference>
<organism evidence="7 8">
    <name type="scientific">Qingrenia yutianensis</name>
    <dbReference type="NCBI Taxonomy" id="2763676"/>
    <lineage>
        <taxon>Bacteria</taxon>
        <taxon>Bacillati</taxon>
        <taxon>Bacillota</taxon>
        <taxon>Clostridia</taxon>
        <taxon>Eubacteriales</taxon>
        <taxon>Oscillospiraceae</taxon>
        <taxon>Qingrenia</taxon>
    </lineage>
</organism>
<evidence type="ECO:0000256" key="4">
    <source>
        <dbReference type="ARBA" id="ARBA00023136"/>
    </source>
</evidence>
<evidence type="ECO:0000313" key="8">
    <source>
        <dbReference type="Proteomes" id="UP000647416"/>
    </source>
</evidence>
<dbReference type="Gene3D" id="1.10.3720.10">
    <property type="entry name" value="MetI-like"/>
    <property type="match status" value="1"/>
</dbReference>
<dbReference type="InterPro" id="IPR035906">
    <property type="entry name" value="MetI-like_sf"/>
</dbReference>
<dbReference type="Pfam" id="PF00528">
    <property type="entry name" value="BPD_transp_1"/>
    <property type="match status" value="1"/>
</dbReference>
<evidence type="ECO:0000313" key="7">
    <source>
        <dbReference type="EMBL" id="MBC8596847.1"/>
    </source>
</evidence>
<protein>
    <submittedName>
        <fullName evidence="7">Sugar ABC transporter permease</fullName>
    </submittedName>
</protein>
<reference evidence="7" key="1">
    <citation type="submission" date="2020-08" db="EMBL/GenBank/DDBJ databases">
        <title>Genome public.</title>
        <authorList>
            <person name="Liu C."/>
            <person name="Sun Q."/>
        </authorList>
    </citation>
    <scope>NUCLEOTIDE SEQUENCE</scope>
    <source>
        <strain evidence="7">NSJ-50</strain>
    </source>
</reference>
<dbReference type="PANTHER" id="PTHR43496">
    <property type="entry name" value="PROTEIN LPLB"/>
    <property type="match status" value="1"/>
</dbReference>
<proteinExistence type="inferred from homology"/>
<dbReference type="SUPFAM" id="SSF161098">
    <property type="entry name" value="MetI-like"/>
    <property type="match status" value="1"/>
</dbReference>
<gene>
    <name evidence="7" type="ORF">H8706_08200</name>
</gene>
<feature type="domain" description="ABC transmembrane type-1" evidence="6">
    <location>
        <begin position="90"/>
        <end position="305"/>
    </location>
</feature>
<dbReference type="PROSITE" id="PS50928">
    <property type="entry name" value="ABC_TM1"/>
    <property type="match status" value="1"/>
</dbReference>
<feature type="transmembrane region" description="Helical" evidence="5">
    <location>
        <begin position="29"/>
        <end position="48"/>
    </location>
</feature>
<accession>A0A926IN79</accession>
<feature type="transmembrane region" description="Helical" evidence="5">
    <location>
        <begin position="284"/>
        <end position="303"/>
    </location>
</feature>
<keyword evidence="2 5" id="KW-0812">Transmembrane</keyword>
<dbReference type="CDD" id="cd06261">
    <property type="entry name" value="TM_PBP2"/>
    <property type="match status" value="1"/>
</dbReference>
<evidence type="ECO:0000256" key="3">
    <source>
        <dbReference type="ARBA" id="ARBA00022989"/>
    </source>
</evidence>
<dbReference type="GO" id="GO:0055085">
    <property type="term" value="P:transmembrane transport"/>
    <property type="evidence" value="ECO:0007669"/>
    <property type="project" value="InterPro"/>
</dbReference>
<evidence type="ECO:0000256" key="5">
    <source>
        <dbReference type="RuleBase" id="RU363032"/>
    </source>
</evidence>
<dbReference type="AlphaFoldDB" id="A0A926IN79"/>
<evidence type="ECO:0000256" key="1">
    <source>
        <dbReference type="ARBA" id="ARBA00004141"/>
    </source>
</evidence>
<comment type="similarity">
    <text evidence="5">Belongs to the binding-protein-dependent transport system permease family.</text>
</comment>
<name>A0A926IN79_9FIRM</name>
<keyword evidence="8" id="KW-1185">Reference proteome</keyword>
<sequence length="318" mass="35460">MRNKHRTKKEPTVRALGSESVMKCIRRDIWLYVFLAPALIYLLIFKYAPMLGMVIGFKDYSIGKGILGSEWVGFDNFVRLFKTPNFFVILRNTIGLNILSLVFGFPAPIILSILINEVNCKSYKKTVQTILYIPHFVSWVILGGIIIQLTSMNGPISIVLSKLFGMAPKSFITDPFSWVVIYIASGIWQGVGWGTIIYLAAITNVDAQLYEAAKIDGANKFQQIINVTIPCISGTIVTMLILRMGSMLSVGFEQIYMLQNSAVFDVSDVISTYEYRVGLEQRQYSITTALSFFKGVVGLILVFGTNSIAKKLGEGGLW</sequence>
<evidence type="ECO:0000259" key="6">
    <source>
        <dbReference type="PROSITE" id="PS50928"/>
    </source>
</evidence>
<keyword evidence="4 5" id="KW-0472">Membrane</keyword>
<feature type="transmembrane region" description="Helical" evidence="5">
    <location>
        <begin position="224"/>
        <end position="242"/>
    </location>
</feature>
<comment type="caution">
    <text evidence="7">The sequence shown here is derived from an EMBL/GenBank/DDBJ whole genome shotgun (WGS) entry which is preliminary data.</text>
</comment>
<feature type="transmembrane region" description="Helical" evidence="5">
    <location>
        <begin position="180"/>
        <end position="203"/>
    </location>
</feature>
<feature type="transmembrane region" description="Helical" evidence="5">
    <location>
        <begin position="94"/>
        <end position="115"/>
    </location>
</feature>
<keyword evidence="3 5" id="KW-1133">Transmembrane helix</keyword>
<keyword evidence="5" id="KW-0813">Transport</keyword>
<feature type="transmembrane region" description="Helical" evidence="5">
    <location>
        <begin position="136"/>
        <end position="160"/>
    </location>
</feature>
<dbReference type="Proteomes" id="UP000647416">
    <property type="component" value="Unassembled WGS sequence"/>
</dbReference>
<dbReference type="PANTHER" id="PTHR43496:SF1">
    <property type="entry name" value="POLYGALACTURONAN_RHAMNOGALACTURONAN TRANSPORT SYSTEM PERMEASE PROTEIN YTEP"/>
    <property type="match status" value="1"/>
</dbReference>